<comment type="caution">
    <text evidence="1">The sequence shown here is derived from an EMBL/GenBank/DDBJ whole genome shotgun (WGS) entry which is preliminary data.</text>
</comment>
<organism evidence="1 2">
    <name type="scientific">Streptomyces viridochromogenes</name>
    <dbReference type="NCBI Taxonomy" id="1938"/>
    <lineage>
        <taxon>Bacteria</taxon>
        <taxon>Bacillati</taxon>
        <taxon>Actinomycetota</taxon>
        <taxon>Actinomycetes</taxon>
        <taxon>Kitasatosporales</taxon>
        <taxon>Streptomycetaceae</taxon>
        <taxon>Streptomyces</taxon>
    </lineage>
</organism>
<sequence>MLISGFEGAPVVVGEDLLEMPGFWAAYLMWLSQTEEYDPIPEWFGVDGADADAACEALGSEDRWPVFRIPFAEGHTALVVGRNNPDDPETEYLVTHPEWARQGHLATVSGHQAGPGLSWRELRHIARTPDLDAPGVHAEYARLLLLLPALGDQDLPDDAACVVGRALVEAAVPTAMAQDLAEALLADHPLWEPAEWTFSAGTPLSGGQEPFPGILYCDGYMSPRCGTRIAQGITYEQSSRLALALGTWPG</sequence>
<evidence type="ECO:0000313" key="2">
    <source>
        <dbReference type="Proteomes" id="UP000037023"/>
    </source>
</evidence>
<evidence type="ECO:0008006" key="3">
    <source>
        <dbReference type="Google" id="ProtNLM"/>
    </source>
</evidence>
<name>A0A0L8KPH5_STRVR</name>
<proteinExistence type="predicted"/>
<evidence type="ECO:0000313" key="1">
    <source>
        <dbReference type="EMBL" id="KOG27817.1"/>
    </source>
</evidence>
<reference evidence="1 2" key="1">
    <citation type="submission" date="2015-06" db="EMBL/GenBank/DDBJ databases">
        <authorList>
            <person name="Hoefler B.C."/>
            <person name="Straight P.D."/>
        </authorList>
    </citation>
    <scope>NUCLEOTIDE SEQUENCE [LARGE SCALE GENOMIC DNA]</scope>
    <source>
        <strain evidence="1 2">NRRL 3427</strain>
    </source>
</reference>
<dbReference type="Proteomes" id="UP000037023">
    <property type="component" value="Unassembled WGS sequence"/>
</dbReference>
<dbReference type="PATRIC" id="fig|1938.6.peg.3313"/>
<gene>
    <name evidence="1" type="ORF">ADK34_15375</name>
</gene>
<protein>
    <recommendedName>
        <fullName evidence="3">Immunity protein 35 domain-containing protein</fullName>
    </recommendedName>
</protein>
<accession>A0A0L8KPH5</accession>
<dbReference type="EMBL" id="LGUP01000121">
    <property type="protein sequence ID" value="KOG27817.1"/>
    <property type="molecule type" value="Genomic_DNA"/>
</dbReference>
<dbReference type="AlphaFoldDB" id="A0A0L8KPH5"/>
<dbReference type="OrthoDB" id="3295168at2"/>